<protein>
    <submittedName>
        <fullName evidence="12">Zinc transport protein ZntB</fullName>
    </submittedName>
</protein>
<keyword evidence="6 11" id="KW-0812">Transmembrane</keyword>
<dbReference type="PANTHER" id="PTHR46494">
    <property type="entry name" value="CORA FAMILY METAL ION TRANSPORTER (EUROFUNG)"/>
    <property type="match status" value="1"/>
</dbReference>
<dbReference type="CDD" id="cd12834">
    <property type="entry name" value="ZntB_u1"/>
    <property type="match status" value="1"/>
</dbReference>
<dbReference type="PANTHER" id="PTHR46494:SF3">
    <property type="entry name" value="ZINC TRANSPORT PROTEIN ZNTB"/>
    <property type="match status" value="1"/>
</dbReference>
<keyword evidence="10 11" id="KW-0472">Membrane</keyword>
<dbReference type="InterPro" id="IPR045863">
    <property type="entry name" value="CorA_TM1_TM2"/>
</dbReference>
<evidence type="ECO:0000256" key="8">
    <source>
        <dbReference type="ARBA" id="ARBA00022989"/>
    </source>
</evidence>
<dbReference type="RefSeq" id="WP_201641538.1">
    <property type="nucleotide sequence ID" value="NZ_CAJHCP010000003.1"/>
</dbReference>
<evidence type="ECO:0000256" key="4">
    <source>
        <dbReference type="ARBA" id="ARBA00022475"/>
    </source>
</evidence>
<keyword evidence="4" id="KW-1003">Cell membrane</keyword>
<evidence type="ECO:0000313" key="12">
    <source>
        <dbReference type="EMBL" id="CAD6522306.1"/>
    </source>
</evidence>
<keyword evidence="3" id="KW-0813">Transport</keyword>
<evidence type="ECO:0000313" key="13">
    <source>
        <dbReference type="Proteomes" id="UP000598032"/>
    </source>
</evidence>
<dbReference type="EMBL" id="CAJHCP010000003">
    <property type="protein sequence ID" value="CAD6522306.1"/>
    <property type="molecule type" value="Genomic_DNA"/>
</dbReference>
<keyword evidence="5" id="KW-0997">Cell inner membrane</keyword>
<organism evidence="12 13">
    <name type="scientific">Paraburkholderia metrosideri</name>
    <dbReference type="NCBI Taxonomy" id="580937"/>
    <lineage>
        <taxon>Bacteria</taxon>
        <taxon>Pseudomonadati</taxon>
        <taxon>Pseudomonadota</taxon>
        <taxon>Betaproteobacteria</taxon>
        <taxon>Burkholderiales</taxon>
        <taxon>Burkholderiaceae</taxon>
        <taxon>Paraburkholderia</taxon>
    </lineage>
</organism>
<keyword evidence="8 11" id="KW-1133">Transmembrane helix</keyword>
<evidence type="ECO:0000256" key="3">
    <source>
        <dbReference type="ARBA" id="ARBA00022448"/>
    </source>
</evidence>
<feature type="transmembrane region" description="Helical" evidence="11">
    <location>
        <begin position="330"/>
        <end position="351"/>
    </location>
</feature>
<comment type="similarity">
    <text evidence="2">Belongs to the CorA metal ion transporter (MIT) (TC 1.A.35) family.</text>
</comment>
<comment type="caution">
    <text evidence="12">The sequence shown here is derived from an EMBL/GenBank/DDBJ whole genome shotgun (WGS) entry which is preliminary data.</text>
</comment>
<evidence type="ECO:0000256" key="11">
    <source>
        <dbReference type="SAM" id="Phobius"/>
    </source>
</evidence>
<evidence type="ECO:0000256" key="9">
    <source>
        <dbReference type="ARBA" id="ARBA00023065"/>
    </source>
</evidence>
<evidence type="ECO:0000256" key="7">
    <source>
        <dbReference type="ARBA" id="ARBA00022833"/>
    </source>
</evidence>
<dbReference type="Gene3D" id="1.20.58.340">
    <property type="entry name" value="Magnesium transport protein CorA, transmembrane region"/>
    <property type="match status" value="2"/>
</dbReference>
<dbReference type="SUPFAM" id="SSF143865">
    <property type="entry name" value="CorA soluble domain-like"/>
    <property type="match status" value="1"/>
</dbReference>
<keyword evidence="7" id="KW-0862">Zinc</keyword>
<dbReference type="Pfam" id="PF01544">
    <property type="entry name" value="CorA"/>
    <property type="match status" value="1"/>
</dbReference>
<keyword evidence="13" id="KW-1185">Reference proteome</keyword>
<name>A0ABN7HLX6_9BURK</name>
<comment type="subcellular location">
    <subcellularLocation>
        <location evidence="1">Cell membrane</location>
        <topology evidence="1">Multi-pass membrane protein</topology>
    </subcellularLocation>
</comment>
<dbReference type="InterPro" id="IPR002523">
    <property type="entry name" value="MgTranspt_CorA/ZnTranspt_ZntB"/>
</dbReference>
<reference evidence="12 13" key="1">
    <citation type="submission" date="2020-10" db="EMBL/GenBank/DDBJ databases">
        <authorList>
            <person name="Peeters C."/>
        </authorList>
    </citation>
    <scope>NUCLEOTIDE SEQUENCE [LARGE SCALE GENOMIC DNA]</scope>
    <source>
        <strain evidence="12 13">LMG 28140</strain>
    </source>
</reference>
<evidence type="ECO:0000256" key="10">
    <source>
        <dbReference type="ARBA" id="ARBA00023136"/>
    </source>
</evidence>
<accession>A0ABN7HLX6</accession>
<dbReference type="Gene3D" id="3.30.460.20">
    <property type="entry name" value="CorA soluble domain-like"/>
    <property type="match status" value="1"/>
</dbReference>
<dbReference type="SUPFAM" id="SSF144083">
    <property type="entry name" value="Magnesium transport protein CorA, transmembrane region"/>
    <property type="match status" value="1"/>
</dbReference>
<gene>
    <name evidence="12" type="primary">zntB</name>
    <name evidence="12" type="ORF">LMG28140_01369</name>
</gene>
<evidence type="ECO:0000256" key="6">
    <source>
        <dbReference type="ARBA" id="ARBA00022692"/>
    </source>
</evidence>
<evidence type="ECO:0000256" key="2">
    <source>
        <dbReference type="ARBA" id="ARBA00009765"/>
    </source>
</evidence>
<evidence type="ECO:0000256" key="5">
    <source>
        <dbReference type="ARBA" id="ARBA00022519"/>
    </source>
</evidence>
<sequence>MKADLLLQTYGADSTGMVCGFLFTPTLAGRPVDADEVAEWLRGQQANGANGASNTGGISGSANEAGEFLWLHFNLAHSASERWMKAQLDLPDGFYDALREGSHSTRIEHADGALRAVVNDVMFNLEFIPSEIATLWIYANQRIIVTARMKPLRSVDRLRASVREGELFRSPTELLVHLMRDQADLLVQIVRRTSTDVDRIEDRFLSQRPTQNRLDLGAMRRTLTRLQRMLAPEPGAIFRLLARPPRWLHAEDVQDLRESTEEFSVVLSDVAGLIERVRLLQEEIISRLEEQNNRTLFTLTLVTVLAMPINIVAGFFGMNVGGIPLAENRHGFWVMVLLVAGFTGLAGWWAFRRRKER</sequence>
<dbReference type="Proteomes" id="UP000598032">
    <property type="component" value="Unassembled WGS sequence"/>
</dbReference>
<feature type="transmembrane region" description="Helical" evidence="11">
    <location>
        <begin position="296"/>
        <end position="318"/>
    </location>
</feature>
<dbReference type="InterPro" id="IPR045861">
    <property type="entry name" value="CorA_cytoplasmic_dom"/>
</dbReference>
<keyword evidence="9" id="KW-0406">Ion transport</keyword>
<proteinExistence type="inferred from homology"/>
<evidence type="ECO:0000256" key="1">
    <source>
        <dbReference type="ARBA" id="ARBA00004651"/>
    </source>
</evidence>